<dbReference type="AlphaFoldDB" id="A0A1G9JN98"/>
<evidence type="ECO:0008006" key="4">
    <source>
        <dbReference type="Google" id="ProtNLM"/>
    </source>
</evidence>
<dbReference type="EMBL" id="FNGP01000002">
    <property type="protein sequence ID" value="SDL38931.1"/>
    <property type="molecule type" value="Genomic_DNA"/>
</dbReference>
<dbReference type="SUPFAM" id="SSF110087">
    <property type="entry name" value="DR1885-like metal-binding protein"/>
    <property type="match status" value="1"/>
</dbReference>
<protein>
    <recommendedName>
        <fullName evidence="4">Copper(I)-binding protein</fullName>
    </recommendedName>
</protein>
<dbReference type="PANTHER" id="PTHR36302">
    <property type="entry name" value="BLR7088 PROTEIN"/>
    <property type="match status" value="1"/>
</dbReference>
<reference evidence="2 3" key="1">
    <citation type="submission" date="2016-10" db="EMBL/GenBank/DDBJ databases">
        <authorList>
            <person name="de Groot N.N."/>
        </authorList>
    </citation>
    <scope>NUCLEOTIDE SEQUENCE [LARGE SCALE GENOMIC DNA]</scope>
    <source>
        <strain evidence="2 3">CGMCC 1.9159</strain>
    </source>
</reference>
<evidence type="ECO:0000313" key="2">
    <source>
        <dbReference type="EMBL" id="SDL38931.1"/>
    </source>
</evidence>
<organism evidence="2 3">
    <name type="scientific">Tessaracoccus oleiagri</name>
    <dbReference type="NCBI Taxonomy" id="686624"/>
    <lineage>
        <taxon>Bacteria</taxon>
        <taxon>Bacillati</taxon>
        <taxon>Actinomycetota</taxon>
        <taxon>Actinomycetes</taxon>
        <taxon>Propionibacteriales</taxon>
        <taxon>Propionibacteriaceae</taxon>
        <taxon>Tessaracoccus</taxon>
    </lineage>
</organism>
<keyword evidence="3" id="KW-1185">Reference proteome</keyword>
<dbReference type="PANTHER" id="PTHR36302:SF1">
    <property type="entry name" value="COPPER CHAPERONE PCU(A)C"/>
    <property type="match status" value="1"/>
</dbReference>
<dbReference type="Proteomes" id="UP000199475">
    <property type="component" value="Unassembled WGS sequence"/>
</dbReference>
<dbReference type="RefSeq" id="WP_093250790.1">
    <property type="nucleotide sequence ID" value="NZ_FNGP01000002.1"/>
</dbReference>
<feature type="signal peptide" evidence="1">
    <location>
        <begin position="1"/>
        <end position="20"/>
    </location>
</feature>
<dbReference type="InterPro" id="IPR007410">
    <property type="entry name" value="LpqE-like"/>
</dbReference>
<sequence>MKAPLALAAVLLLVGCSSNASPGVIAGEPWVRTTDGAQRPDMTAVYVNLTNPSEEDVLLVSADCGDVARSTELHEMVMADGKMVMQEAEDGIVVPAGSHQHLAPGGPHIMLMGLTRELPVGSEEIACTLVFDDGSSREIVAPVKDFTEEQDTYHEHG</sequence>
<dbReference type="Pfam" id="PF04314">
    <property type="entry name" value="PCuAC"/>
    <property type="match status" value="1"/>
</dbReference>
<gene>
    <name evidence="2" type="ORF">SAMN04488242_1361</name>
</gene>
<feature type="chain" id="PRO_5039559129" description="Copper(I)-binding protein" evidence="1">
    <location>
        <begin position="21"/>
        <end position="157"/>
    </location>
</feature>
<keyword evidence="1" id="KW-0732">Signal</keyword>
<evidence type="ECO:0000256" key="1">
    <source>
        <dbReference type="SAM" id="SignalP"/>
    </source>
</evidence>
<name>A0A1G9JN98_9ACTN</name>
<dbReference type="STRING" id="686624.SAMN04488242_1361"/>
<dbReference type="PROSITE" id="PS51257">
    <property type="entry name" value="PROKAR_LIPOPROTEIN"/>
    <property type="match status" value="1"/>
</dbReference>
<dbReference type="OrthoDB" id="9796962at2"/>
<dbReference type="Gene3D" id="2.60.40.1890">
    <property type="entry name" value="PCu(A)C copper chaperone"/>
    <property type="match status" value="1"/>
</dbReference>
<proteinExistence type="predicted"/>
<dbReference type="InterPro" id="IPR058248">
    <property type="entry name" value="Lxx211020-like"/>
</dbReference>
<evidence type="ECO:0000313" key="3">
    <source>
        <dbReference type="Proteomes" id="UP000199475"/>
    </source>
</evidence>
<dbReference type="InterPro" id="IPR036182">
    <property type="entry name" value="PCuAC_sf"/>
</dbReference>
<accession>A0A1G9JN98</accession>